<dbReference type="KEGG" id="hro:HELRODRAFT_72035"/>
<dbReference type="OrthoDB" id="449052at2759"/>
<evidence type="ECO:0000313" key="7">
    <source>
        <dbReference type="EMBL" id="ESO10829.1"/>
    </source>
</evidence>
<organism evidence="8 9">
    <name type="scientific">Helobdella robusta</name>
    <name type="common">Californian leech</name>
    <dbReference type="NCBI Taxonomy" id="6412"/>
    <lineage>
        <taxon>Eukaryota</taxon>
        <taxon>Metazoa</taxon>
        <taxon>Spiralia</taxon>
        <taxon>Lophotrochozoa</taxon>
        <taxon>Annelida</taxon>
        <taxon>Clitellata</taxon>
        <taxon>Hirudinea</taxon>
        <taxon>Rhynchobdellida</taxon>
        <taxon>Glossiphoniidae</taxon>
        <taxon>Helobdella</taxon>
    </lineage>
</organism>
<proteinExistence type="inferred from homology"/>
<comment type="similarity">
    <text evidence="1">Belongs to the 5'-AMP-activated protein kinase gamma subunit family.</text>
</comment>
<dbReference type="InterPro" id="IPR050511">
    <property type="entry name" value="AMPK_gamma/SDS23_families"/>
</dbReference>
<dbReference type="EMBL" id="KB095858">
    <property type="protein sequence ID" value="ESO10829.1"/>
    <property type="molecule type" value="Genomic_DNA"/>
</dbReference>
<feature type="domain" description="CBS" evidence="6">
    <location>
        <begin position="236"/>
        <end position="297"/>
    </location>
</feature>
<dbReference type="EnsemblMetazoa" id="HelroT72035">
    <property type="protein sequence ID" value="HelroP72035"/>
    <property type="gene ID" value="HelroG72035"/>
</dbReference>
<dbReference type="Proteomes" id="UP000015101">
    <property type="component" value="Unassembled WGS sequence"/>
</dbReference>
<dbReference type="EMBL" id="AMQM01002757">
    <property type="status" value="NOT_ANNOTATED_CDS"/>
    <property type="molecule type" value="Genomic_DNA"/>
</dbReference>
<dbReference type="STRING" id="6412.T1G0U3"/>
<dbReference type="GO" id="GO:0005634">
    <property type="term" value="C:nucleus"/>
    <property type="evidence" value="ECO:0000318"/>
    <property type="project" value="GO_Central"/>
</dbReference>
<sequence>IRRHTVYDAMPNHARVIILDLNLKVGSAFDALAYDGIHAAPLWDNDSKEFVGMITVTDFISILQQFLHQPVRLLASIRDDKVCKWRDHLSSSSSNCMLTIKADSNLDDLITHLDYYHIHRVVAVDASTKNALYIATYRRILHYIWSKVGRGVTTNVFNRTLQQVNLGSYMDLVSVSLSTPVHEIFSILMSRRLSAVPVVDDCYRVVDVFRKADVMSLIIDGSFHDLYCPVEDVLLYERNGFEGLYKCKKTDVVYNVIHSFVHLELHRLVVVDDEDRLEGVITTSDIIKFFLDGDHTSMVSSSSSS</sequence>
<dbReference type="GO" id="GO:0019901">
    <property type="term" value="F:protein kinase binding"/>
    <property type="evidence" value="ECO:0000318"/>
    <property type="project" value="GO_Central"/>
</dbReference>
<dbReference type="InterPro" id="IPR000644">
    <property type="entry name" value="CBS_dom"/>
</dbReference>
<dbReference type="GO" id="GO:0043609">
    <property type="term" value="P:regulation of carbon utilization"/>
    <property type="evidence" value="ECO:0000318"/>
    <property type="project" value="GO_Central"/>
</dbReference>
<dbReference type="SMART" id="SM00116">
    <property type="entry name" value="CBS"/>
    <property type="match status" value="4"/>
</dbReference>
<dbReference type="GO" id="GO:0045722">
    <property type="term" value="P:positive regulation of gluconeogenesis"/>
    <property type="evidence" value="ECO:0000318"/>
    <property type="project" value="GO_Central"/>
</dbReference>
<dbReference type="GO" id="GO:0019887">
    <property type="term" value="F:protein kinase regulator activity"/>
    <property type="evidence" value="ECO:0000318"/>
    <property type="project" value="GO_Central"/>
</dbReference>
<dbReference type="GeneID" id="20214691"/>
<reference evidence="9" key="1">
    <citation type="submission" date="2012-12" db="EMBL/GenBank/DDBJ databases">
        <authorList>
            <person name="Hellsten U."/>
            <person name="Grimwood J."/>
            <person name="Chapman J.A."/>
            <person name="Shapiro H."/>
            <person name="Aerts A."/>
            <person name="Otillar R.P."/>
            <person name="Terry A.Y."/>
            <person name="Boore J.L."/>
            <person name="Simakov O."/>
            <person name="Marletaz F."/>
            <person name="Cho S.-J."/>
            <person name="Edsinger-Gonzales E."/>
            <person name="Havlak P."/>
            <person name="Kuo D.-H."/>
            <person name="Larsson T."/>
            <person name="Lv J."/>
            <person name="Arendt D."/>
            <person name="Savage R."/>
            <person name="Osoegawa K."/>
            <person name="de Jong P."/>
            <person name="Lindberg D.R."/>
            <person name="Seaver E.C."/>
            <person name="Weisblat D.A."/>
            <person name="Putnam N.H."/>
            <person name="Grigoriev I.V."/>
            <person name="Rokhsar D.S."/>
        </authorList>
    </citation>
    <scope>NUCLEOTIDE SEQUENCE</scope>
</reference>
<accession>T1G0U3</accession>
<evidence type="ECO:0000256" key="2">
    <source>
        <dbReference type="ARBA" id="ARBA00022737"/>
    </source>
</evidence>
<dbReference type="Gene3D" id="3.10.580.10">
    <property type="entry name" value="CBS-domain"/>
    <property type="match status" value="2"/>
</dbReference>
<evidence type="ECO:0000259" key="6">
    <source>
        <dbReference type="PROSITE" id="PS51371"/>
    </source>
</evidence>
<keyword evidence="3 5" id="KW-0129">CBS domain</keyword>
<feature type="domain" description="CBS" evidence="6">
    <location>
        <begin position="10"/>
        <end position="71"/>
    </location>
</feature>
<evidence type="ECO:0000313" key="8">
    <source>
        <dbReference type="EnsemblMetazoa" id="HelroP72035"/>
    </source>
</evidence>
<dbReference type="PROSITE" id="PS51371">
    <property type="entry name" value="CBS"/>
    <property type="match status" value="3"/>
</dbReference>
<reference evidence="8" key="3">
    <citation type="submission" date="2015-06" db="UniProtKB">
        <authorList>
            <consortium name="EnsemblMetazoa"/>
        </authorList>
    </citation>
    <scope>IDENTIFICATION</scope>
</reference>
<protein>
    <recommendedName>
        <fullName evidence="6">CBS domain-containing protein</fullName>
    </recommendedName>
</protein>
<dbReference type="PANTHER" id="PTHR13780:SF35">
    <property type="entry name" value="LD22662P"/>
    <property type="match status" value="1"/>
</dbReference>
<dbReference type="GO" id="GO:0006110">
    <property type="term" value="P:regulation of glycolytic process"/>
    <property type="evidence" value="ECO:0000318"/>
    <property type="project" value="GO_Central"/>
</dbReference>
<dbReference type="GO" id="GO:0031588">
    <property type="term" value="C:nucleotide-activated protein kinase complex"/>
    <property type="evidence" value="ECO:0000318"/>
    <property type="project" value="GO_Central"/>
</dbReference>
<dbReference type="AlphaFoldDB" id="T1G0U3"/>
<dbReference type="HOGENOM" id="CLU_021740_3_0_1"/>
<dbReference type="SUPFAM" id="SSF54631">
    <property type="entry name" value="CBS-domain pair"/>
    <property type="match status" value="2"/>
</dbReference>
<dbReference type="InterPro" id="IPR046342">
    <property type="entry name" value="CBS_dom_sf"/>
</dbReference>
<dbReference type="CTD" id="20214691"/>
<evidence type="ECO:0000256" key="3">
    <source>
        <dbReference type="ARBA" id="ARBA00023122"/>
    </source>
</evidence>
<evidence type="ECO:0000256" key="5">
    <source>
        <dbReference type="PROSITE-ProRule" id="PRU00703"/>
    </source>
</evidence>
<comment type="subunit">
    <text evidence="4">AMPK is a heterotrimer of an alpha catalytic subunit (PRKAA1 or PRKAA2), a beta (PRKAB1 or PRKAB2) and a gamma non-catalytic subunits (PRKAG1, PRKAG2 or PRKAG3). Interacts with FNIP1 and FNIP2.</text>
</comment>
<evidence type="ECO:0000313" key="9">
    <source>
        <dbReference type="Proteomes" id="UP000015101"/>
    </source>
</evidence>
<dbReference type="GO" id="GO:0016208">
    <property type="term" value="F:AMP binding"/>
    <property type="evidence" value="ECO:0000318"/>
    <property type="project" value="GO_Central"/>
</dbReference>
<evidence type="ECO:0000256" key="1">
    <source>
        <dbReference type="ARBA" id="ARBA00006750"/>
    </source>
</evidence>
<keyword evidence="9" id="KW-1185">Reference proteome</keyword>
<dbReference type="RefSeq" id="XP_009011098.1">
    <property type="nucleotide sequence ID" value="XM_009012850.1"/>
</dbReference>
<keyword evidence="2" id="KW-0677">Repeat</keyword>
<dbReference type="Pfam" id="PF00571">
    <property type="entry name" value="CBS"/>
    <property type="match status" value="3"/>
</dbReference>
<feature type="domain" description="CBS" evidence="6">
    <location>
        <begin position="166"/>
        <end position="226"/>
    </location>
</feature>
<dbReference type="GO" id="GO:0005737">
    <property type="term" value="C:cytoplasm"/>
    <property type="evidence" value="ECO:0000318"/>
    <property type="project" value="GO_Central"/>
</dbReference>
<dbReference type="InParanoid" id="T1G0U3"/>
<gene>
    <name evidence="8" type="primary">20214691</name>
    <name evidence="7" type="ORF">HELRODRAFT_72035</name>
</gene>
<dbReference type="eggNOG" id="KOG1764">
    <property type="taxonomic scope" value="Eukaryota"/>
</dbReference>
<evidence type="ECO:0000256" key="4">
    <source>
        <dbReference type="ARBA" id="ARBA00025878"/>
    </source>
</evidence>
<dbReference type="GO" id="GO:0042149">
    <property type="term" value="P:cellular response to glucose starvation"/>
    <property type="evidence" value="ECO:0000318"/>
    <property type="project" value="GO_Central"/>
</dbReference>
<dbReference type="PANTHER" id="PTHR13780">
    <property type="entry name" value="AMP-ACTIVATED PROTEIN KINASE, GAMMA REGULATORY SUBUNIT"/>
    <property type="match status" value="1"/>
</dbReference>
<name>T1G0U3_HELRO</name>
<reference evidence="7 9" key="2">
    <citation type="journal article" date="2013" name="Nature">
        <title>Insights into bilaterian evolution from three spiralian genomes.</title>
        <authorList>
            <person name="Simakov O."/>
            <person name="Marletaz F."/>
            <person name="Cho S.J."/>
            <person name="Edsinger-Gonzales E."/>
            <person name="Havlak P."/>
            <person name="Hellsten U."/>
            <person name="Kuo D.H."/>
            <person name="Larsson T."/>
            <person name="Lv J."/>
            <person name="Arendt D."/>
            <person name="Savage R."/>
            <person name="Osoegawa K."/>
            <person name="de Jong P."/>
            <person name="Grimwood J."/>
            <person name="Chapman J.A."/>
            <person name="Shapiro H."/>
            <person name="Aerts A."/>
            <person name="Otillar R.P."/>
            <person name="Terry A.Y."/>
            <person name="Boore J.L."/>
            <person name="Grigoriev I.V."/>
            <person name="Lindberg D.R."/>
            <person name="Seaver E.C."/>
            <person name="Weisblat D.A."/>
            <person name="Putnam N.H."/>
            <person name="Rokhsar D.S."/>
        </authorList>
    </citation>
    <scope>NUCLEOTIDE SEQUENCE</scope>
</reference>